<feature type="compositionally biased region" description="Polar residues" evidence="1">
    <location>
        <begin position="167"/>
        <end position="176"/>
    </location>
</feature>
<evidence type="ECO:0000256" key="1">
    <source>
        <dbReference type="SAM" id="MobiDB-lite"/>
    </source>
</evidence>
<evidence type="ECO:0000313" key="2">
    <source>
        <dbReference type="EMBL" id="PLW52260.1"/>
    </source>
</evidence>
<protein>
    <submittedName>
        <fullName evidence="2">Uncharacterized protein</fullName>
    </submittedName>
</protein>
<gene>
    <name evidence="2" type="ORF">PCASD_00010</name>
</gene>
<reference evidence="2 3" key="1">
    <citation type="submission" date="2017-11" db="EMBL/GenBank/DDBJ databases">
        <title>De novo assembly and phasing of dikaryotic genomes from two isolates of Puccinia coronata f. sp. avenae, the causal agent of oat crown rust.</title>
        <authorList>
            <person name="Miller M.E."/>
            <person name="Zhang Y."/>
            <person name="Omidvar V."/>
            <person name="Sperschneider J."/>
            <person name="Schwessinger B."/>
            <person name="Raley C."/>
            <person name="Palmer J.M."/>
            <person name="Garnica D."/>
            <person name="Upadhyaya N."/>
            <person name="Rathjen J."/>
            <person name="Taylor J.M."/>
            <person name="Park R.F."/>
            <person name="Dodds P.N."/>
            <person name="Hirsch C.D."/>
            <person name="Kianian S.F."/>
            <person name="Figueroa M."/>
        </authorList>
    </citation>
    <scope>NUCLEOTIDE SEQUENCE [LARGE SCALE GENOMIC DNA]</scope>
    <source>
        <strain evidence="2">12SD80</strain>
    </source>
</reference>
<dbReference type="Proteomes" id="UP000235392">
    <property type="component" value="Unassembled WGS sequence"/>
</dbReference>
<comment type="caution">
    <text evidence="2">The sequence shown here is derived from an EMBL/GenBank/DDBJ whole genome shotgun (WGS) entry which is preliminary data.</text>
</comment>
<sequence length="176" mass="19063">MATNWTEATVRFATKRTVAIVQFGRKLDSGYCGYCCFPAKQTVACTATQRVQASAGATLLAPAEASCCPVHGALDSSGSWPQKEPPSSCGGWMLSDVPCTGQQLDWVATDLTSLKDPKQHIAALIQYIRELKFQMRNPDYFGFFNIPEPVRAAMRAAAASEQKTSDSDVVNTSSEE</sequence>
<name>A0A2N5VQP9_9BASI</name>
<accession>A0A2N5VQP9</accession>
<feature type="region of interest" description="Disordered" evidence="1">
    <location>
        <begin position="156"/>
        <end position="176"/>
    </location>
</feature>
<organism evidence="2 3">
    <name type="scientific">Puccinia coronata f. sp. avenae</name>
    <dbReference type="NCBI Taxonomy" id="200324"/>
    <lineage>
        <taxon>Eukaryota</taxon>
        <taxon>Fungi</taxon>
        <taxon>Dikarya</taxon>
        <taxon>Basidiomycota</taxon>
        <taxon>Pucciniomycotina</taxon>
        <taxon>Pucciniomycetes</taxon>
        <taxon>Pucciniales</taxon>
        <taxon>Pucciniaceae</taxon>
        <taxon>Puccinia</taxon>
    </lineage>
</organism>
<evidence type="ECO:0000313" key="3">
    <source>
        <dbReference type="Proteomes" id="UP000235392"/>
    </source>
</evidence>
<proteinExistence type="predicted"/>
<dbReference type="EMBL" id="PGCI01000001">
    <property type="protein sequence ID" value="PLW52260.1"/>
    <property type="molecule type" value="Genomic_DNA"/>
</dbReference>
<dbReference type="AlphaFoldDB" id="A0A2N5VQP9"/>